<name>A0ACC3BKL1_PYRYE</name>
<accession>A0ACC3BKL1</accession>
<dbReference type="Proteomes" id="UP000798662">
    <property type="component" value="Chromosome 1"/>
</dbReference>
<gene>
    <name evidence="1" type="ORF">I4F81_000899</name>
</gene>
<proteinExistence type="predicted"/>
<dbReference type="EMBL" id="CM020618">
    <property type="protein sequence ID" value="KAK1858290.1"/>
    <property type="molecule type" value="Genomic_DNA"/>
</dbReference>
<evidence type="ECO:0000313" key="2">
    <source>
        <dbReference type="Proteomes" id="UP000798662"/>
    </source>
</evidence>
<protein>
    <submittedName>
        <fullName evidence="1">Uncharacterized protein</fullName>
    </submittedName>
</protein>
<organism evidence="1 2">
    <name type="scientific">Pyropia yezoensis</name>
    <name type="common">Susabi-nori</name>
    <name type="synonym">Porphyra yezoensis</name>
    <dbReference type="NCBI Taxonomy" id="2788"/>
    <lineage>
        <taxon>Eukaryota</taxon>
        <taxon>Rhodophyta</taxon>
        <taxon>Bangiophyceae</taxon>
        <taxon>Bangiales</taxon>
        <taxon>Bangiaceae</taxon>
        <taxon>Pyropia</taxon>
    </lineage>
</organism>
<comment type="caution">
    <text evidence="1">The sequence shown here is derived from an EMBL/GenBank/DDBJ whole genome shotgun (WGS) entry which is preliminary data.</text>
</comment>
<reference evidence="1" key="1">
    <citation type="submission" date="2019-11" db="EMBL/GenBank/DDBJ databases">
        <title>Nori genome reveals adaptations in red seaweeds to the harsh intertidal environment.</title>
        <authorList>
            <person name="Wang D."/>
            <person name="Mao Y."/>
        </authorList>
    </citation>
    <scope>NUCLEOTIDE SEQUENCE</scope>
    <source>
        <tissue evidence="1">Gametophyte</tissue>
    </source>
</reference>
<keyword evidence="2" id="KW-1185">Reference proteome</keyword>
<sequence length="114" mass="11620">MTATTPFAGQSQQRRLSGSRPPYLLPSASFSPPPTPSRPVTPSPPRRGGAYCQVGTPALMPPPTSARAAAPPRRRRGSAIEPPGPTRMPGSRLGGAGGATRPPAGWVGPPPPSP</sequence>
<evidence type="ECO:0000313" key="1">
    <source>
        <dbReference type="EMBL" id="KAK1858290.1"/>
    </source>
</evidence>